<dbReference type="EMBL" id="LAZR01046075">
    <property type="protein sequence ID" value="KKK97384.1"/>
    <property type="molecule type" value="Genomic_DNA"/>
</dbReference>
<feature type="region of interest" description="Disordered" evidence="1">
    <location>
        <begin position="155"/>
        <end position="174"/>
    </location>
</feature>
<evidence type="ECO:0000313" key="2">
    <source>
        <dbReference type="EMBL" id="KKK97384.1"/>
    </source>
</evidence>
<protein>
    <submittedName>
        <fullName evidence="2">Uncharacterized protein</fullName>
    </submittedName>
</protein>
<gene>
    <name evidence="2" type="ORF">LCGC14_2653290</name>
</gene>
<comment type="caution">
    <text evidence="2">The sequence shown here is derived from an EMBL/GenBank/DDBJ whole genome shotgun (WGS) entry which is preliminary data.</text>
</comment>
<organism evidence="2">
    <name type="scientific">marine sediment metagenome</name>
    <dbReference type="NCBI Taxonomy" id="412755"/>
    <lineage>
        <taxon>unclassified sequences</taxon>
        <taxon>metagenomes</taxon>
        <taxon>ecological metagenomes</taxon>
    </lineage>
</organism>
<accession>A0A0F9C4K8</accession>
<sequence>MATEDTQVKETELVIEKGEDAEIKQTALKMESAGYSYIYDPKTGDRSVVNNNMRLFNLNKKNPDGSPRFVGEKPKNPPEPLVRGTYKCVLHKDDPDRVGYAAMGFPTCPKDDLASPYQVIRHAEKRHKSEWADIKYKKEEAQKEEDRALQRAILANMRGKPVEEKPAKGTENLH</sequence>
<evidence type="ECO:0000256" key="1">
    <source>
        <dbReference type="SAM" id="MobiDB-lite"/>
    </source>
</evidence>
<feature type="region of interest" description="Disordered" evidence="1">
    <location>
        <begin position="58"/>
        <end position="78"/>
    </location>
</feature>
<name>A0A0F9C4K8_9ZZZZ</name>
<feature type="compositionally biased region" description="Basic and acidic residues" evidence="1">
    <location>
        <begin position="160"/>
        <end position="174"/>
    </location>
</feature>
<proteinExistence type="predicted"/>
<dbReference type="AlphaFoldDB" id="A0A0F9C4K8"/>
<reference evidence="2" key="1">
    <citation type="journal article" date="2015" name="Nature">
        <title>Complex archaea that bridge the gap between prokaryotes and eukaryotes.</title>
        <authorList>
            <person name="Spang A."/>
            <person name="Saw J.H."/>
            <person name="Jorgensen S.L."/>
            <person name="Zaremba-Niedzwiedzka K."/>
            <person name="Martijn J."/>
            <person name="Lind A.E."/>
            <person name="van Eijk R."/>
            <person name="Schleper C."/>
            <person name="Guy L."/>
            <person name="Ettema T.J."/>
        </authorList>
    </citation>
    <scope>NUCLEOTIDE SEQUENCE</scope>
</reference>